<reference evidence="8 9" key="1">
    <citation type="journal article" date="2015" name="Nature">
        <title>rRNA introns, odd ribosomes, and small enigmatic genomes across a large radiation of phyla.</title>
        <authorList>
            <person name="Brown C.T."/>
            <person name="Hug L.A."/>
            <person name="Thomas B.C."/>
            <person name="Sharon I."/>
            <person name="Castelle C.J."/>
            <person name="Singh A."/>
            <person name="Wilkins M.J."/>
            <person name="Williams K.H."/>
            <person name="Banfield J.F."/>
        </authorList>
    </citation>
    <scope>NUCLEOTIDE SEQUENCE [LARGE SCALE GENOMIC DNA]</scope>
</reference>
<dbReference type="Gene3D" id="1.20.1250.20">
    <property type="entry name" value="MFS general substrate transporter like domains"/>
    <property type="match status" value="2"/>
</dbReference>
<feature type="transmembrane region" description="Helical" evidence="6">
    <location>
        <begin position="40"/>
        <end position="61"/>
    </location>
</feature>
<keyword evidence="3 6" id="KW-0812">Transmembrane</keyword>
<proteinExistence type="predicted"/>
<feature type="transmembrane region" description="Helical" evidence="6">
    <location>
        <begin position="172"/>
        <end position="193"/>
    </location>
</feature>
<evidence type="ECO:0000313" key="8">
    <source>
        <dbReference type="EMBL" id="KKS23724.1"/>
    </source>
</evidence>
<dbReference type="Pfam" id="PF11700">
    <property type="entry name" value="ATG22"/>
    <property type="match status" value="1"/>
</dbReference>
<protein>
    <submittedName>
        <fullName evidence="8">Major facilitator superfamily</fullName>
    </submittedName>
</protein>
<comment type="subcellular location">
    <subcellularLocation>
        <location evidence="1">Endomembrane system</location>
        <topology evidence="1">Multi-pass membrane protein</topology>
    </subcellularLocation>
</comment>
<comment type="caution">
    <text evidence="8">The sequence shown here is derived from an EMBL/GenBank/DDBJ whole genome shotgun (WGS) entry which is preliminary data.</text>
</comment>
<feature type="domain" description="Major facilitator superfamily (MFS) profile" evidence="7">
    <location>
        <begin position="5"/>
        <end position="411"/>
    </location>
</feature>
<dbReference type="EMBL" id="LCCC01000021">
    <property type="protein sequence ID" value="KKS23724.1"/>
    <property type="molecule type" value="Genomic_DNA"/>
</dbReference>
<dbReference type="InterPro" id="IPR024671">
    <property type="entry name" value="Atg22-like"/>
</dbReference>
<dbReference type="InterPro" id="IPR050495">
    <property type="entry name" value="ATG22/LtaA_families"/>
</dbReference>
<dbReference type="PANTHER" id="PTHR23519:SF1">
    <property type="entry name" value="AUTOPHAGY-RELATED PROTEIN 22"/>
    <property type="match status" value="1"/>
</dbReference>
<keyword evidence="4 6" id="KW-1133">Transmembrane helix</keyword>
<evidence type="ECO:0000313" key="9">
    <source>
        <dbReference type="Proteomes" id="UP000033949"/>
    </source>
</evidence>
<dbReference type="InterPro" id="IPR020846">
    <property type="entry name" value="MFS_dom"/>
</dbReference>
<dbReference type="GO" id="GO:0022857">
    <property type="term" value="F:transmembrane transporter activity"/>
    <property type="evidence" value="ECO:0007669"/>
    <property type="project" value="InterPro"/>
</dbReference>
<evidence type="ECO:0000256" key="6">
    <source>
        <dbReference type="SAM" id="Phobius"/>
    </source>
</evidence>
<evidence type="ECO:0000256" key="4">
    <source>
        <dbReference type="ARBA" id="ARBA00022989"/>
    </source>
</evidence>
<dbReference type="SUPFAM" id="SSF103473">
    <property type="entry name" value="MFS general substrate transporter"/>
    <property type="match status" value="1"/>
</dbReference>
<sequence length="415" mass="47148">MNKKNIFFWALYDFANSITTIVFFLYFSQWLVVDRGVSDFWYNMIFTIGSILLLLTAPILGSIADKNGKQQNYLNWITVLTFLSFLGVSFITLFFSHQVFLAVLFFIIANYLYQFSFVFYNALLHHIAPPERWGRISGIGQTGNWLGQITGLLITLPLASGAVYLVGEAGRAQTFLPATIIFFILSIPMLLFFKLPKPEVAYNKISLKEEYKNFWGQFKELIKEPNIRLFLLSFFFFNDAIITTQNNFSIYMQRVFGVSDSTKAMLLIGILATSAIGAFFTGWLADKIGLKKALMIILGSWVVIFPLMGIISNFVVFIILSIMMGFFFGATWTVSRAAMTALCPKEKLNFGFSFYTLAERISTLVGPLSWGLITSLFIGLGPIRYRIAVMFMAIFTTVGIFYLKKVEIKNTNRSF</sequence>
<evidence type="ECO:0000256" key="2">
    <source>
        <dbReference type="ARBA" id="ARBA00022448"/>
    </source>
</evidence>
<feature type="transmembrane region" description="Helical" evidence="6">
    <location>
        <begin position="227"/>
        <end position="244"/>
    </location>
</feature>
<gene>
    <name evidence="8" type="ORF">UU82_C0021G0002</name>
</gene>
<dbReference type="PANTHER" id="PTHR23519">
    <property type="entry name" value="AUTOPHAGY-RELATED PROTEIN 22"/>
    <property type="match status" value="1"/>
</dbReference>
<dbReference type="InterPro" id="IPR036259">
    <property type="entry name" value="MFS_trans_sf"/>
</dbReference>
<feature type="transmembrane region" description="Helical" evidence="6">
    <location>
        <begin position="360"/>
        <end position="379"/>
    </location>
</feature>
<evidence type="ECO:0000256" key="5">
    <source>
        <dbReference type="ARBA" id="ARBA00023136"/>
    </source>
</evidence>
<feature type="transmembrane region" description="Helical" evidence="6">
    <location>
        <begin position="385"/>
        <end position="403"/>
    </location>
</feature>
<evidence type="ECO:0000259" key="7">
    <source>
        <dbReference type="PROSITE" id="PS50850"/>
    </source>
</evidence>
<dbReference type="AlphaFoldDB" id="A0A0G0XFT4"/>
<feature type="transmembrane region" description="Helical" evidence="6">
    <location>
        <begin position="317"/>
        <end position="339"/>
    </location>
</feature>
<evidence type="ECO:0000256" key="3">
    <source>
        <dbReference type="ARBA" id="ARBA00022692"/>
    </source>
</evidence>
<keyword evidence="2" id="KW-0813">Transport</keyword>
<keyword evidence="5 6" id="KW-0472">Membrane</keyword>
<name>A0A0G0XFT4_9BACT</name>
<feature type="transmembrane region" description="Helical" evidence="6">
    <location>
        <begin position="145"/>
        <end position="166"/>
    </location>
</feature>
<feature type="transmembrane region" description="Helical" evidence="6">
    <location>
        <begin position="101"/>
        <end position="124"/>
    </location>
</feature>
<feature type="transmembrane region" description="Helical" evidence="6">
    <location>
        <begin position="292"/>
        <end position="311"/>
    </location>
</feature>
<organism evidence="8 9">
    <name type="scientific">Candidatus Nomurabacteria bacterium GW2011_GWC2_41_8</name>
    <dbReference type="NCBI Taxonomy" id="1618755"/>
    <lineage>
        <taxon>Bacteria</taxon>
        <taxon>Candidatus Nomuraibacteriota</taxon>
    </lineage>
</organism>
<accession>A0A0G0XFT4</accession>
<evidence type="ECO:0000256" key="1">
    <source>
        <dbReference type="ARBA" id="ARBA00004127"/>
    </source>
</evidence>
<feature type="transmembrane region" description="Helical" evidence="6">
    <location>
        <begin position="73"/>
        <end position="95"/>
    </location>
</feature>
<feature type="transmembrane region" description="Helical" evidence="6">
    <location>
        <begin position="264"/>
        <end position="285"/>
    </location>
</feature>
<dbReference type="Proteomes" id="UP000033949">
    <property type="component" value="Unassembled WGS sequence"/>
</dbReference>
<dbReference type="PROSITE" id="PS50850">
    <property type="entry name" value="MFS"/>
    <property type="match status" value="1"/>
</dbReference>
<dbReference type="GO" id="GO:0012505">
    <property type="term" value="C:endomembrane system"/>
    <property type="evidence" value="ECO:0007669"/>
    <property type="project" value="UniProtKB-SubCell"/>
</dbReference>
<feature type="transmembrane region" description="Helical" evidence="6">
    <location>
        <begin position="7"/>
        <end position="28"/>
    </location>
</feature>